<keyword evidence="5" id="KW-0998">Cell outer membrane</keyword>
<proteinExistence type="inferred from homology"/>
<evidence type="ECO:0000313" key="9">
    <source>
        <dbReference type="Proteomes" id="UP000177506"/>
    </source>
</evidence>
<evidence type="ECO:0000256" key="2">
    <source>
        <dbReference type="ARBA" id="ARBA00006275"/>
    </source>
</evidence>
<comment type="caution">
    <text evidence="8">The sequence shown here is derived from an EMBL/GenBank/DDBJ whole genome shotgun (WGS) entry which is preliminary data.</text>
</comment>
<sequence>MKSHKIATLLVLAGSLLGASGCKKDLLDQTNPNTLSVAQFWLTADDANKGVIAAYSGVQQYACYGHSWQFITARSDESYSQSPFVELAVFTRFIQPNNNFFISAFAWNDYYRTIYRTNQALGRIPGITMDAGLKAQYIAESRFIRALMYFDLDSFFGNVPLILVEPTATTRVQQVTPAEVEAQVIADLQAAIPDLPVTYAAADLGRATKGAAQALLAKMYMQQHKYAEASALFTTIIGSGKYSLVPNYLDNFTATNENNSESVFEVQYTGSVLDVGQGQDNASASEGYDRPNFFGPPIFSFADVQPRQWLFDAFQDSTVALAPGSSSKHMIDPRRDISIFSYVGTPKVYGRRWDKFYPPVQGQTDSTGLQRNQLYGRKYQNDRTIRTPENFTSGINFRVIRYADVLLLQAEALNELGQTAAAVPLVNQVRQRVGLAPISAANYNQTSLRLYMRGERGRELAYEGQRWFDINRWGLLDNQAGLNDLITRDPDFADFRLGVSKLLPLPQTDIDLDPTIKQNPGY</sequence>
<evidence type="ECO:0000259" key="6">
    <source>
        <dbReference type="Pfam" id="PF07980"/>
    </source>
</evidence>
<accession>A0A1G1TEB9</accession>
<dbReference type="AlphaFoldDB" id="A0A1G1TEB9"/>
<evidence type="ECO:0000256" key="4">
    <source>
        <dbReference type="ARBA" id="ARBA00023136"/>
    </source>
</evidence>
<dbReference type="InterPro" id="IPR012944">
    <property type="entry name" value="SusD_RagB_dom"/>
</dbReference>
<dbReference type="Gene3D" id="1.25.40.390">
    <property type="match status" value="1"/>
</dbReference>
<evidence type="ECO:0008006" key="10">
    <source>
        <dbReference type="Google" id="ProtNLM"/>
    </source>
</evidence>
<dbReference type="CDD" id="cd08977">
    <property type="entry name" value="SusD"/>
    <property type="match status" value="1"/>
</dbReference>
<evidence type="ECO:0000259" key="7">
    <source>
        <dbReference type="Pfam" id="PF14322"/>
    </source>
</evidence>
<gene>
    <name evidence="8" type="ORF">BEN49_09435</name>
</gene>
<dbReference type="Proteomes" id="UP000177506">
    <property type="component" value="Unassembled WGS sequence"/>
</dbReference>
<name>A0A1G1TEB9_9BACT</name>
<dbReference type="OrthoDB" id="9792139at2"/>
<dbReference type="Pfam" id="PF14322">
    <property type="entry name" value="SusD-like_3"/>
    <property type="match status" value="1"/>
</dbReference>
<keyword evidence="4" id="KW-0472">Membrane</keyword>
<dbReference type="GO" id="GO:0009279">
    <property type="term" value="C:cell outer membrane"/>
    <property type="evidence" value="ECO:0007669"/>
    <property type="project" value="UniProtKB-SubCell"/>
</dbReference>
<keyword evidence="9" id="KW-1185">Reference proteome</keyword>
<evidence type="ECO:0000256" key="5">
    <source>
        <dbReference type="ARBA" id="ARBA00023237"/>
    </source>
</evidence>
<dbReference type="Pfam" id="PF07980">
    <property type="entry name" value="SusD_RagB"/>
    <property type="match status" value="1"/>
</dbReference>
<dbReference type="InterPro" id="IPR033985">
    <property type="entry name" value="SusD-like_N"/>
</dbReference>
<dbReference type="InterPro" id="IPR011990">
    <property type="entry name" value="TPR-like_helical_dom_sf"/>
</dbReference>
<dbReference type="SUPFAM" id="SSF48452">
    <property type="entry name" value="TPR-like"/>
    <property type="match status" value="1"/>
</dbReference>
<reference evidence="8 9" key="1">
    <citation type="submission" date="2016-08" db="EMBL/GenBank/DDBJ databases">
        <title>Hymenobacter coccineus sp. nov., Hymenobacter lapidarius sp. nov. and Hymenobacter glacialis sp. nov., isolated from Antarctic soil.</title>
        <authorList>
            <person name="Sedlacek I."/>
            <person name="Kralova S."/>
            <person name="Kyrova K."/>
            <person name="Maslanova I."/>
            <person name="Stankova E."/>
            <person name="Vrbovska V."/>
            <person name="Nemec M."/>
            <person name="Bartak M."/>
            <person name="Svec P."/>
            <person name="Busse H.-J."/>
            <person name="Pantucek R."/>
        </authorList>
    </citation>
    <scope>NUCLEOTIDE SEQUENCE [LARGE SCALE GENOMIC DNA]</scope>
    <source>
        <strain evidence="8 9">CCM 8649</strain>
    </source>
</reference>
<feature type="domain" description="SusD-like N-terminal" evidence="7">
    <location>
        <begin position="106"/>
        <end position="221"/>
    </location>
</feature>
<organism evidence="8 9">
    <name type="scientific">Hymenobacter coccineus</name>
    <dbReference type="NCBI Taxonomy" id="1908235"/>
    <lineage>
        <taxon>Bacteria</taxon>
        <taxon>Pseudomonadati</taxon>
        <taxon>Bacteroidota</taxon>
        <taxon>Cytophagia</taxon>
        <taxon>Cytophagales</taxon>
        <taxon>Hymenobacteraceae</taxon>
        <taxon>Hymenobacter</taxon>
    </lineage>
</organism>
<comment type="similarity">
    <text evidence="2">Belongs to the SusD family.</text>
</comment>
<feature type="domain" description="RagB/SusD" evidence="6">
    <location>
        <begin position="279"/>
        <end position="522"/>
    </location>
</feature>
<keyword evidence="3" id="KW-0732">Signal</keyword>
<evidence type="ECO:0000256" key="1">
    <source>
        <dbReference type="ARBA" id="ARBA00004442"/>
    </source>
</evidence>
<evidence type="ECO:0000313" key="8">
    <source>
        <dbReference type="EMBL" id="OGX89208.1"/>
    </source>
</evidence>
<dbReference type="PROSITE" id="PS51257">
    <property type="entry name" value="PROKAR_LIPOPROTEIN"/>
    <property type="match status" value="1"/>
</dbReference>
<dbReference type="EMBL" id="MDZA01000306">
    <property type="protein sequence ID" value="OGX89208.1"/>
    <property type="molecule type" value="Genomic_DNA"/>
</dbReference>
<dbReference type="RefSeq" id="WP_070744973.1">
    <property type="nucleotide sequence ID" value="NZ_MDZA01000306.1"/>
</dbReference>
<comment type="subcellular location">
    <subcellularLocation>
        <location evidence="1">Cell outer membrane</location>
    </subcellularLocation>
</comment>
<evidence type="ECO:0000256" key="3">
    <source>
        <dbReference type="ARBA" id="ARBA00022729"/>
    </source>
</evidence>
<protein>
    <recommendedName>
        <fullName evidence="10">Glycan metabolism protein RagB</fullName>
    </recommendedName>
</protein>